<evidence type="ECO:0000256" key="3">
    <source>
        <dbReference type="ARBA" id="ARBA00007971"/>
    </source>
</evidence>
<evidence type="ECO:0000256" key="5">
    <source>
        <dbReference type="ARBA" id="ARBA00022692"/>
    </source>
</evidence>
<sequence>MAAFLAQLRALGPVRLGAMAATALAVLGLLAWFGTRAGQPGMALLYAELDPRDAGAVVASLERQKVAFRLGSGGSSILVPEDMVPRLRLSLAREGLPAGGSVGWEIFDRGESLTTTPFQQDVNRLRAMEGELSRTIRGLSGVRAARVHLVLPRREAFSRQQTEAQASVVLTMQGVQRLDRDGVQAVLHLVATAVPGLLPRNVSIVDSRGELLARGGQALSGPAAAATQEEMRRAEGLRIARSLEEMLERSLGSGRVRAEATVEMDFDRVQTTEERFDPDNQVPRSVQSSQEQSRGAEGGSVSVANQLPGADAGGGNASQESKNEETTNYEIGKTVRSTVREHPVTRRLSVAVLVDGVWEGTPPAFRERGAEELARIATLVRSAIGFDERRGDRVEVVSMRFATPEGGDSPADPGVLGLGLGPATAARLVESGLYALVALVAILLVVRPMTRRLTATLVPQPSLAGIGSDGAVLPGGAMPAALAGVAVPAGALPGPDGDEMVSLENVHGQLRASSVAQVNALMEAHPDEGLAVVRGWLAPEETQ</sequence>
<evidence type="ECO:0000256" key="2">
    <source>
        <dbReference type="ARBA" id="ARBA00004651"/>
    </source>
</evidence>
<evidence type="ECO:0000256" key="6">
    <source>
        <dbReference type="ARBA" id="ARBA00022989"/>
    </source>
</evidence>
<accession>A0A940N0X1</accession>
<evidence type="ECO:0000256" key="8">
    <source>
        <dbReference type="ARBA" id="ARBA00023143"/>
    </source>
</evidence>
<dbReference type="Pfam" id="PF08345">
    <property type="entry name" value="YscJ_FliF_C"/>
    <property type="match status" value="1"/>
</dbReference>
<keyword evidence="5 11" id="KW-0812">Transmembrane</keyword>
<dbReference type="GO" id="GO:0009431">
    <property type="term" value="C:bacterial-type flagellum basal body, MS ring"/>
    <property type="evidence" value="ECO:0007669"/>
    <property type="project" value="InterPro"/>
</dbReference>
<dbReference type="GO" id="GO:0071973">
    <property type="term" value="P:bacterial-type flagellum-dependent cell motility"/>
    <property type="evidence" value="ECO:0007669"/>
    <property type="project" value="InterPro"/>
</dbReference>
<evidence type="ECO:0000256" key="7">
    <source>
        <dbReference type="ARBA" id="ARBA00023136"/>
    </source>
</evidence>
<evidence type="ECO:0000256" key="4">
    <source>
        <dbReference type="ARBA" id="ARBA00022475"/>
    </source>
</evidence>
<keyword evidence="8 9" id="KW-0975">Bacterial flagellum</keyword>
<feature type="compositionally biased region" description="Basic and acidic residues" evidence="10">
    <location>
        <begin position="266"/>
        <end position="278"/>
    </location>
</feature>
<keyword evidence="15" id="KW-1185">Reference proteome</keyword>
<dbReference type="PIRSF" id="PIRSF004862">
    <property type="entry name" value="FliF"/>
    <property type="match status" value="1"/>
</dbReference>
<reference evidence="14" key="1">
    <citation type="submission" date="2021-03" db="EMBL/GenBank/DDBJ databases">
        <authorList>
            <person name="So Y."/>
        </authorList>
    </citation>
    <scope>NUCLEOTIDE SEQUENCE</scope>
    <source>
        <strain evidence="14">SG15</strain>
    </source>
</reference>
<dbReference type="Pfam" id="PF01514">
    <property type="entry name" value="YscJ_FliF"/>
    <property type="match status" value="1"/>
</dbReference>
<evidence type="ECO:0000256" key="10">
    <source>
        <dbReference type="SAM" id="MobiDB-lite"/>
    </source>
</evidence>
<keyword evidence="14" id="KW-0969">Cilium</keyword>
<dbReference type="PRINTS" id="PR01009">
    <property type="entry name" value="FLGMRINGFLIF"/>
</dbReference>
<comment type="similarity">
    <text evidence="3 9">Belongs to the FliF family.</text>
</comment>
<feature type="transmembrane region" description="Helical" evidence="11">
    <location>
        <begin position="428"/>
        <end position="446"/>
    </location>
</feature>
<evidence type="ECO:0000256" key="9">
    <source>
        <dbReference type="PIRNR" id="PIRNR004862"/>
    </source>
</evidence>
<evidence type="ECO:0000259" key="12">
    <source>
        <dbReference type="Pfam" id="PF01514"/>
    </source>
</evidence>
<dbReference type="Gene3D" id="3.30.300.30">
    <property type="match status" value="1"/>
</dbReference>
<dbReference type="Proteomes" id="UP000677537">
    <property type="component" value="Unassembled WGS sequence"/>
</dbReference>
<dbReference type="InterPro" id="IPR000067">
    <property type="entry name" value="FlgMring_FliF"/>
</dbReference>
<dbReference type="InterPro" id="IPR045851">
    <property type="entry name" value="AMP-bd_C_sf"/>
</dbReference>
<feature type="domain" description="Flagellar M-ring C-terminal" evidence="13">
    <location>
        <begin position="247"/>
        <end position="401"/>
    </location>
</feature>
<dbReference type="EMBL" id="JAGIZA010000010">
    <property type="protein sequence ID" value="MBP0494499.1"/>
    <property type="molecule type" value="Genomic_DNA"/>
</dbReference>
<dbReference type="GO" id="GO:0005886">
    <property type="term" value="C:plasma membrane"/>
    <property type="evidence" value="ECO:0007669"/>
    <property type="project" value="UniProtKB-SubCell"/>
</dbReference>
<keyword evidence="14" id="KW-0966">Cell projection</keyword>
<keyword evidence="6 11" id="KW-1133">Transmembrane helix</keyword>
<evidence type="ECO:0000256" key="1">
    <source>
        <dbReference type="ARBA" id="ARBA00004117"/>
    </source>
</evidence>
<feature type="region of interest" description="Disordered" evidence="10">
    <location>
        <begin position="266"/>
        <end position="334"/>
    </location>
</feature>
<dbReference type="AlphaFoldDB" id="A0A940N0X1"/>
<comment type="subcellular location">
    <subcellularLocation>
        <location evidence="1 9">Bacterial flagellum basal body</location>
    </subcellularLocation>
    <subcellularLocation>
        <location evidence="2">Cell membrane</location>
        <topology evidence="2">Multi-pass membrane protein</topology>
    </subcellularLocation>
</comment>
<evidence type="ECO:0000259" key="13">
    <source>
        <dbReference type="Pfam" id="PF08345"/>
    </source>
</evidence>
<dbReference type="PANTHER" id="PTHR30046:SF0">
    <property type="entry name" value="FLAGELLAR M-RING PROTEIN"/>
    <property type="match status" value="1"/>
</dbReference>
<evidence type="ECO:0000313" key="15">
    <source>
        <dbReference type="Proteomes" id="UP000677537"/>
    </source>
</evidence>
<dbReference type="PANTHER" id="PTHR30046">
    <property type="entry name" value="FLAGELLAR M-RING PROTEIN"/>
    <property type="match status" value="1"/>
</dbReference>
<proteinExistence type="inferred from homology"/>
<feature type="compositionally biased region" description="Polar residues" evidence="10">
    <location>
        <begin position="282"/>
        <end position="293"/>
    </location>
</feature>
<evidence type="ECO:0000313" key="14">
    <source>
        <dbReference type="EMBL" id="MBP0494499.1"/>
    </source>
</evidence>
<dbReference type="NCBIfam" id="TIGR00206">
    <property type="entry name" value="fliF"/>
    <property type="match status" value="1"/>
</dbReference>
<dbReference type="GO" id="GO:0003774">
    <property type="term" value="F:cytoskeletal motor activity"/>
    <property type="evidence" value="ECO:0007669"/>
    <property type="project" value="InterPro"/>
</dbReference>
<keyword evidence="7 11" id="KW-0472">Membrane</keyword>
<comment type="caution">
    <text evidence="14">The sequence shown here is derived from an EMBL/GenBank/DDBJ whole genome shotgun (WGS) entry which is preliminary data.</text>
</comment>
<dbReference type="InterPro" id="IPR013556">
    <property type="entry name" value="Flag_M-ring_C"/>
</dbReference>
<dbReference type="RefSeq" id="WP_209375233.1">
    <property type="nucleotide sequence ID" value="NZ_JAGIZA010000010.1"/>
</dbReference>
<dbReference type="InterPro" id="IPR006182">
    <property type="entry name" value="FliF_N_dom"/>
</dbReference>
<evidence type="ECO:0000256" key="11">
    <source>
        <dbReference type="SAM" id="Phobius"/>
    </source>
</evidence>
<name>A0A940N0X1_9PROT</name>
<keyword evidence="4" id="KW-1003">Cell membrane</keyword>
<dbReference type="InterPro" id="IPR043427">
    <property type="entry name" value="YscJ/FliF"/>
</dbReference>
<protein>
    <recommendedName>
        <fullName evidence="9">Flagellar M-ring protein</fullName>
    </recommendedName>
</protein>
<organism evidence="14 15">
    <name type="scientific">Roseomonas indoligenes</name>
    <dbReference type="NCBI Taxonomy" id="2820811"/>
    <lineage>
        <taxon>Bacteria</taxon>
        <taxon>Pseudomonadati</taxon>
        <taxon>Pseudomonadota</taxon>
        <taxon>Alphaproteobacteria</taxon>
        <taxon>Acetobacterales</taxon>
        <taxon>Roseomonadaceae</taxon>
        <taxon>Roseomonas</taxon>
    </lineage>
</organism>
<comment type="function">
    <text evidence="9">The M ring may be actively involved in energy transduction.</text>
</comment>
<keyword evidence="14" id="KW-0282">Flagellum</keyword>
<gene>
    <name evidence="14" type="primary">fliF</name>
    <name evidence="14" type="ORF">J5Y10_17075</name>
</gene>
<feature type="domain" description="Flagellar M-ring N-terminal" evidence="12">
    <location>
        <begin position="38"/>
        <end position="213"/>
    </location>
</feature>